<dbReference type="InterPro" id="IPR005335">
    <property type="entry name" value="Terminase_ssu"/>
</dbReference>
<dbReference type="RefSeq" id="YP_002128451.1">
    <property type="nucleotide sequence ID" value="NC_011142.1"/>
</dbReference>
<dbReference type="KEGG" id="vg:6779523"/>
<evidence type="ECO:0000313" key="1">
    <source>
        <dbReference type="EMBL" id="ACG60339.1"/>
    </source>
</evidence>
<dbReference type="Proteomes" id="UP000001862">
    <property type="component" value="Segment"/>
</dbReference>
<protein>
    <submittedName>
        <fullName evidence="1">Small subunit terminase TerS</fullName>
    </submittedName>
</protein>
<dbReference type="EMBL" id="EU876853">
    <property type="protein sequence ID" value="ACG60339.1"/>
    <property type="molecule type" value="Genomic_DNA"/>
</dbReference>
<sequence>MKVKAQGRSVTLSKEQVDMFNALTKLQQNFVLKKLEGLSNYQSYVAAGGKSKTQEAASVSAIQILHNINVSSFIKSFDEIAVERIASAVMSREEMIERLSTMARVKVDDVLNISNRTLYDSDGEEVAQGAWSLKNVEDMTNDAAIAISELTAGKDGLKVKLHNQIAAMKQLADLCGYNKPQEINLNGNLSVELTNTQKGLLDKALDGEY</sequence>
<organism evidence="1 2">
    <name type="scientific">Iodobacter phage PhiPLPE</name>
    <dbReference type="NCBI Taxonomy" id="551895"/>
    <lineage>
        <taxon>Viruses</taxon>
        <taxon>Duplodnaviria</taxon>
        <taxon>Heunggongvirae</taxon>
        <taxon>Uroviricota</taxon>
        <taxon>Caudoviricetes</taxon>
        <taxon>Iodovirus</taxon>
        <taxon>Iodovirus PLPE</taxon>
    </lineage>
</organism>
<dbReference type="OrthoDB" id="36981at10239"/>
<dbReference type="GO" id="GO:0051276">
    <property type="term" value="P:chromosome organization"/>
    <property type="evidence" value="ECO:0007669"/>
    <property type="project" value="InterPro"/>
</dbReference>
<dbReference type="Pfam" id="PF03592">
    <property type="entry name" value="Terminase_2"/>
    <property type="match status" value="1"/>
</dbReference>
<name>B5AX36_9CAUD</name>
<evidence type="ECO:0000313" key="2">
    <source>
        <dbReference type="Proteomes" id="UP000001862"/>
    </source>
</evidence>
<reference evidence="2" key="1">
    <citation type="journal article" date="2009" name="Environ. Microbiol. Rep.">
        <title>Isolation and genomic characterization of the first phage infecting Iodobacteria: ?PLPE, a myovirus having a novel set of features.</title>
        <authorList>
            <person name="Leblanc C."/>
            <person name="Caumont-Sarcos A."/>
            <person name="Comeau A.M."/>
            <person name="Krisch H.M."/>
        </authorList>
    </citation>
    <scope>NUCLEOTIDE SEQUENCE [LARGE SCALE GENOMIC DNA]</scope>
</reference>
<dbReference type="GeneID" id="6779523"/>
<proteinExistence type="predicted"/>
<gene>
    <name evidence="1" type="primary">terS</name>
    <name evidence="1" type="ORF">phiPLPE_17</name>
</gene>
<accession>B5AX36</accession>
<keyword evidence="2" id="KW-1185">Reference proteome</keyword>